<name>A0ABX2CDZ9_9BRAD</name>
<sequence>MEVSIPHPVFSPFHMLVVLVGSFLLTAPSRGEEKMVLGPKQFEVDKSGDGAVLCAWSIYLSIQAQTAMCELPRRSTDDAIDEAIVAIDEFILANSSLKPTRAMLEEFKRRAASADIAQGQRRGLQIHCRSSDLERFRSIAPEQLRASVKKLLANPREPVMNPCL</sequence>
<dbReference type="Proteomes" id="UP000886476">
    <property type="component" value="Unassembled WGS sequence"/>
</dbReference>
<accession>A0ABX2CDZ9</accession>
<dbReference type="EMBL" id="JABFDN010000004">
    <property type="protein sequence ID" value="NPU66413.1"/>
    <property type="molecule type" value="Genomic_DNA"/>
</dbReference>
<reference evidence="1" key="1">
    <citation type="submission" date="2020-05" db="EMBL/GenBank/DDBJ databases">
        <title>Nod-independent and nitrogen-fixing Bradyrhizobium aeschynomene sp. nov. isolated from nodules of Aeschynomene indica.</title>
        <authorList>
            <person name="Zhang Z."/>
        </authorList>
    </citation>
    <scope>NUCLEOTIDE SEQUENCE</scope>
    <source>
        <strain evidence="1">83012</strain>
    </source>
</reference>
<keyword evidence="2" id="KW-1185">Reference proteome</keyword>
<proteinExistence type="predicted"/>
<protein>
    <submittedName>
        <fullName evidence="1">Uncharacterized protein</fullName>
    </submittedName>
</protein>
<evidence type="ECO:0000313" key="1">
    <source>
        <dbReference type="EMBL" id="NPU66413.1"/>
    </source>
</evidence>
<dbReference type="RefSeq" id="WP_172111488.1">
    <property type="nucleotide sequence ID" value="NZ_JABFDN010000004.1"/>
</dbReference>
<evidence type="ECO:0000313" key="2">
    <source>
        <dbReference type="Proteomes" id="UP000886476"/>
    </source>
</evidence>
<comment type="caution">
    <text evidence="1">The sequence shown here is derived from an EMBL/GenBank/DDBJ whole genome shotgun (WGS) entry which is preliminary data.</text>
</comment>
<organism evidence="1 2">
    <name type="scientific">Bradyrhizobium aeschynomenes</name>
    <dbReference type="NCBI Taxonomy" id="2734909"/>
    <lineage>
        <taxon>Bacteria</taxon>
        <taxon>Pseudomonadati</taxon>
        <taxon>Pseudomonadota</taxon>
        <taxon>Alphaproteobacteria</taxon>
        <taxon>Hyphomicrobiales</taxon>
        <taxon>Nitrobacteraceae</taxon>
        <taxon>Bradyrhizobium</taxon>
    </lineage>
</organism>
<gene>
    <name evidence="1" type="ORF">HL667_15530</name>
</gene>